<feature type="transmembrane region" description="Helical" evidence="1">
    <location>
        <begin position="262"/>
        <end position="281"/>
    </location>
</feature>
<evidence type="ECO:0000313" key="3">
    <source>
        <dbReference type="EMBL" id="QVL31148.1"/>
    </source>
</evidence>
<feature type="domain" description="VanZ-like" evidence="2">
    <location>
        <begin position="28"/>
        <end position="147"/>
    </location>
</feature>
<reference evidence="3" key="1">
    <citation type="submission" date="2021-05" db="EMBL/GenBank/DDBJ databases">
        <title>Complete genome sequence of the cellulolytic planctomycete Telmatocola sphagniphila SP2T and characterization of the first cellulase from planctomycetes.</title>
        <authorList>
            <person name="Rakitin A.L."/>
            <person name="Beletsky A.V."/>
            <person name="Naumoff D.G."/>
            <person name="Kulichevskaya I.S."/>
            <person name="Mardanov A.V."/>
            <person name="Ravin N.V."/>
            <person name="Dedysh S.N."/>
        </authorList>
    </citation>
    <scope>NUCLEOTIDE SEQUENCE</scope>
    <source>
        <strain evidence="3">SP2T</strain>
    </source>
</reference>
<dbReference type="KEGG" id="tsph:KIH39_20205"/>
<dbReference type="Pfam" id="PF04892">
    <property type="entry name" value="VanZ"/>
    <property type="match status" value="3"/>
</dbReference>
<gene>
    <name evidence="3" type="ORF">KIH39_20205</name>
</gene>
<feature type="domain" description="VanZ-like" evidence="2">
    <location>
        <begin position="200"/>
        <end position="305"/>
    </location>
</feature>
<dbReference type="PANTHER" id="PTHR36834">
    <property type="entry name" value="MEMBRANE PROTEIN-RELATED"/>
    <property type="match status" value="1"/>
</dbReference>
<feature type="transmembrane region" description="Helical" evidence="1">
    <location>
        <begin position="93"/>
        <end position="115"/>
    </location>
</feature>
<evidence type="ECO:0000259" key="2">
    <source>
        <dbReference type="Pfam" id="PF04892"/>
    </source>
</evidence>
<feature type="transmembrane region" description="Helical" evidence="1">
    <location>
        <begin position="68"/>
        <end position="86"/>
    </location>
</feature>
<dbReference type="PANTHER" id="PTHR36834:SF2">
    <property type="entry name" value="MEMBRANE PROTEIN"/>
    <property type="match status" value="1"/>
</dbReference>
<keyword evidence="4" id="KW-1185">Reference proteome</keyword>
<organism evidence="3 4">
    <name type="scientific">Telmatocola sphagniphila</name>
    <dbReference type="NCBI Taxonomy" id="1123043"/>
    <lineage>
        <taxon>Bacteria</taxon>
        <taxon>Pseudomonadati</taxon>
        <taxon>Planctomycetota</taxon>
        <taxon>Planctomycetia</taxon>
        <taxon>Gemmatales</taxon>
        <taxon>Gemmataceae</taxon>
    </lineage>
</organism>
<feature type="transmembrane region" description="Helical" evidence="1">
    <location>
        <begin position="231"/>
        <end position="250"/>
    </location>
</feature>
<feature type="domain" description="VanZ-like" evidence="2">
    <location>
        <begin position="321"/>
        <end position="443"/>
    </location>
</feature>
<keyword evidence="1" id="KW-1133">Transmembrane helix</keyword>
<dbReference type="AlphaFoldDB" id="A0A8E6EX11"/>
<sequence>MNPTLERDYRAQFPNRRTYFCLAIGFTLLVMYGCFVPFEFRSLSLPDAIEKFQVVLSQPIQPTLNSDWLINIVMCIPVGFLWAGFWGVDRSRWLQSIVCIVLIPFLMLFSAGIEFTQLFIPKRVSSIQDIAANTFGGAVGCLSWLLFGTASTDLIRRIDQLQGTANVWRKLVPIYLIGLILLHTTPFDLVDFGFLKVKWKDGNIRFIPFHFPEFAPEHLRKLWKEQFLEKTFFNIGYFFPAGLILAGLDWPRNKNSLGALKVIGAGFVLAAFIECLQLTVFSRAFEATDIITGTLAVAFGWSMSQLMTKPDGVIRLRIPLLLLWVVGLMVMNWQPFNFLEDAVALRSNRKGFNWMPFVDYYEHDYLDAFYKMFQKMLVFVPIGVLLTKPGPGLPWLKILIPSLALAVGIEAGQNYLPSHYPTISDVLIEPIGALAGMLLVRLVQKSRS</sequence>
<evidence type="ECO:0000256" key="1">
    <source>
        <dbReference type="SAM" id="Phobius"/>
    </source>
</evidence>
<evidence type="ECO:0000313" key="4">
    <source>
        <dbReference type="Proteomes" id="UP000676194"/>
    </source>
</evidence>
<dbReference type="InterPro" id="IPR053150">
    <property type="entry name" value="Teicoplanin_resist-assoc"/>
</dbReference>
<name>A0A8E6EX11_9BACT</name>
<dbReference type="EMBL" id="CP074694">
    <property type="protein sequence ID" value="QVL31148.1"/>
    <property type="molecule type" value="Genomic_DNA"/>
</dbReference>
<feature type="transmembrane region" description="Helical" evidence="1">
    <location>
        <begin position="167"/>
        <end position="185"/>
    </location>
</feature>
<dbReference type="PROSITE" id="PS51257">
    <property type="entry name" value="PROKAR_LIPOPROTEIN"/>
    <property type="match status" value="1"/>
</dbReference>
<feature type="transmembrane region" description="Helical" evidence="1">
    <location>
        <begin position="20"/>
        <end position="38"/>
    </location>
</feature>
<feature type="transmembrane region" description="Helical" evidence="1">
    <location>
        <begin position="318"/>
        <end position="336"/>
    </location>
</feature>
<protein>
    <submittedName>
        <fullName evidence="3">VanZ family protein</fullName>
    </submittedName>
</protein>
<keyword evidence="1" id="KW-0812">Transmembrane</keyword>
<feature type="transmembrane region" description="Helical" evidence="1">
    <location>
        <begin position="135"/>
        <end position="155"/>
    </location>
</feature>
<dbReference type="Proteomes" id="UP000676194">
    <property type="component" value="Chromosome"/>
</dbReference>
<dbReference type="RefSeq" id="WP_213495029.1">
    <property type="nucleotide sequence ID" value="NZ_CP074694.1"/>
</dbReference>
<dbReference type="InterPro" id="IPR006976">
    <property type="entry name" value="VanZ-like"/>
</dbReference>
<keyword evidence="1" id="KW-0472">Membrane</keyword>
<proteinExistence type="predicted"/>
<feature type="transmembrane region" description="Helical" evidence="1">
    <location>
        <begin position="287"/>
        <end position="306"/>
    </location>
</feature>
<accession>A0A8E6EX11</accession>
<dbReference type="NCBIfam" id="NF037970">
    <property type="entry name" value="vanZ_1"/>
    <property type="match status" value="1"/>
</dbReference>